<name>A0A9W6PRF4_9ACTN</name>
<accession>A0A9W6PRF4</accession>
<sequence>MRSLDPAVLSVLQIGEAEIIGIDLIVSLCITMTDAGDSRHWSERLEDFASQIPEGELETLELVTRSW</sequence>
<evidence type="ECO:0000313" key="1">
    <source>
        <dbReference type="EMBL" id="GLW59551.1"/>
    </source>
</evidence>
<dbReference type="EMBL" id="BSRX01000092">
    <property type="protein sequence ID" value="GLW59551.1"/>
    <property type="molecule type" value="Genomic_DNA"/>
</dbReference>
<gene>
    <name evidence="1" type="ORF">Kpho01_75610</name>
</gene>
<reference evidence="1" key="1">
    <citation type="submission" date="2023-02" db="EMBL/GenBank/DDBJ databases">
        <title>Kitasatospora phosalacinea NBRC 14362.</title>
        <authorList>
            <person name="Ichikawa N."/>
            <person name="Sato H."/>
            <person name="Tonouchi N."/>
        </authorList>
    </citation>
    <scope>NUCLEOTIDE SEQUENCE</scope>
    <source>
        <strain evidence="1">NBRC 14362</strain>
    </source>
</reference>
<dbReference type="Proteomes" id="UP001165143">
    <property type="component" value="Unassembled WGS sequence"/>
</dbReference>
<organism evidence="1 2">
    <name type="scientific">Kitasatospora phosalacinea</name>
    <dbReference type="NCBI Taxonomy" id="2065"/>
    <lineage>
        <taxon>Bacteria</taxon>
        <taxon>Bacillati</taxon>
        <taxon>Actinomycetota</taxon>
        <taxon>Actinomycetes</taxon>
        <taxon>Kitasatosporales</taxon>
        <taxon>Streptomycetaceae</taxon>
        <taxon>Kitasatospora</taxon>
    </lineage>
</organism>
<evidence type="ECO:0000313" key="2">
    <source>
        <dbReference type="Proteomes" id="UP001165143"/>
    </source>
</evidence>
<comment type="caution">
    <text evidence="1">The sequence shown here is derived from an EMBL/GenBank/DDBJ whole genome shotgun (WGS) entry which is preliminary data.</text>
</comment>
<dbReference type="AlphaFoldDB" id="A0A9W6PRF4"/>
<protein>
    <submittedName>
        <fullName evidence="1">Uncharacterized protein</fullName>
    </submittedName>
</protein>
<proteinExistence type="predicted"/>